<name>A0A1G8M2C6_9MICC</name>
<evidence type="ECO:0000256" key="5">
    <source>
        <dbReference type="ARBA" id="ARBA00022643"/>
    </source>
</evidence>
<protein>
    <recommendedName>
        <fullName evidence="8">Propionate 3-nitronate monooxygenase</fullName>
    </recommendedName>
</protein>
<dbReference type="OrthoDB" id="9778912at2"/>
<dbReference type="SUPFAM" id="SSF51412">
    <property type="entry name" value="Inosine monophosphate dehydrogenase (IMPDH)"/>
    <property type="match status" value="1"/>
</dbReference>
<keyword evidence="4" id="KW-0285">Flavoprotein</keyword>
<gene>
    <name evidence="10" type="ORF">SAMN05216555_103248</name>
</gene>
<evidence type="ECO:0000256" key="8">
    <source>
        <dbReference type="ARBA" id="ARBA00031155"/>
    </source>
</evidence>
<keyword evidence="11" id="KW-1185">Reference proteome</keyword>
<evidence type="ECO:0000256" key="9">
    <source>
        <dbReference type="ARBA" id="ARBA00049401"/>
    </source>
</evidence>
<evidence type="ECO:0000256" key="1">
    <source>
        <dbReference type="ARBA" id="ARBA00001917"/>
    </source>
</evidence>
<dbReference type="InterPro" id="IPR004136">
    <property type="entry name" value="NMO"/>
</dbReference>
<organism evidence="10 11">
    <name type="scientific">Arthrobacter cupressi</name>
    <dbReference type="NCBI Taxonomy" id="1045773"/>
    <lineage>
        <taxon>Bacteria</taxon>
        <taxon>Bacillati</taxon>
        <taxon>Actinomycetota</taxon>
        <taxon>Actinomycetes</taxon>
        <taxon>Micrococcales</taxon>
        <taxon>Micrococcaceae</taxon>
        <taxon>Arthrobacter</taxon>
    </lineage>
</organism>
<keyword evidence="7 10" id="KW-0503">Monooxygenase</keyword>
<evidence type="ECO:0000256" key="6">
    <source>
        <dbReference type="ARBA" id="ARBA00023002"/>
    </source>
</evidence>
<dbReference type="RefSeq" id="WP_074587553.1">
    <property type="nucleotide sequence ID" value="NZ_FNEI01000003.1"/>
</dbReference>
<dbReference type="AlphaFoldDB" id="A0A1G8M2C6"/>
<evidence type="ECO:0000313" key="10">
    <source>
        <dbReference type="EMBL" id="SDI62082.1"/>
    </source>
</evidence>
<evidence type="ECO:0000256" key="3">
    <source>
        <dbReference type="ARBA" id="ARBA00022575"/>
    </source>
</evidence>
<dbReference type="Pfam" id="PF03060">
    <property type="entry name" value="NMO"/>
    <property type="match status" value="1"/>
</dbReference>
<dbReference type="STRING" id="1045773.SAMN05216555_103248"/>
<dbReference type="PANTHER" id="PTHR42747">
    <property type="entry name" value="NITRONATE MONOOXYGENASE-RELATED"/>
    <property type="match status" value="1"/>
</dbReference>
<dbReference type="CDD" id="cd04730">
    <property type="entry name" value="NPD_like"/>
    <property type="match status" value="1"/>
</dbReference>
<evidence type="ECO:0000313" key="11">
    <source>
        <dbReference type="Proteomes" id="UP000182130"/>
    </source>
</evidence>
<evidence type="ECO:0000256" key="2">
    <source>
        <dbReference type="ARBA" id="ARBA00009881"/>
    </source>
</evidence>
<keyword evidence="3" id="KW-0216">Detoxification</keyword>
<dbReference type="Gene3D" id="3.20.20.70">
    <property type="entry name" value="Aldolase class I"/>
    <property type="match status" value="1"/>
</dbReference>
<reference evidence="11" key="1">
    <citation type="submission" date="2016-10" db="EMBL/GenBank/DDBJ databases">
        <authorList>
            <person name="Varghese N."/>
            <person name="Submissions S."/>
        </authorList>
    </citation>
    <scope>NUCLEOTIDE SEQUENCE [LARGE SCALE GENOMIC DNA]</scope>
    <source>
        <strain evidence="11">CGMCC 1.10783</strain>
    </source>
</reference>
<comment type="cofactor">
    <cofactor evidence="1">
        <name>FMN</name>
        <dbReference type="ChEBI" id="CHEBI:58210"/>
    </cofactor>
</comment>
<evidence type="ECO:0000256" key="7">
    <source>
        <dbReference type="ARBA" id="ARBA00023033"/>
    </source>
</evidence>
<sequence>MANVSGSWTNTSATRLFGTRLPIVLGPFGGVSSVELAAAVSNAGGLGSFGLYGYEPHRIRATAEALKTATPAPFGLNLWLPVAGEDEPHPDADQFNAWREVLRPYFEELGLELPEQPASWMPDVDEQIAAAVEARPAVLSFVFGVPSPAVVEAAHRNGIVVVGTATTVEEAVALADGGVDAVVATGMEAGGHRVSFLRPAEESLVGTMALVPQVADAVSVPVIAAGGISDGRGLAAALCLGADGVQIGTAFLATEQSAAVPAYREVLRGPATARTVLTRALSGRLARGIPNRIIRELPDPSAHAPFPVQNWLTGKFRPEAGKQGNTGLMSLWAGQASPLIGAAGEYDAGRLVERIVAGADEVLGRLGGR</sequence>
<dbReference type="GO" id="GO:0018580">
    <property type="term" value="F:nitronate monooxygenase activity"/>
    <property type="evidence" value="ECO:0007669"/>
    <property type="project" value="InterPro"/>
</dbReference>
<dbReference type="EMBL" id="FNEI01000003">
    <property type="protein sequence ID" value="SDI62082.1"/>
    <property type="molecule type" value="Genomic_DNA"/>
</dbReference>
<dbReference type="PANTHER" id="PTHR42747:SF3">
    <property type="entry name" value="NITRONATE MONOOXYGENASE-RELATED"/>
    <property type="match status" value="1"/>
</dbReference>
<dbReference type="Proteomes" id="UP000182130">
    <property type="component" value="Unassembled WGS sequence"/>
</dbReference>
<dbReference type="InterPro" id="IPR013785">
    <property type="entry name" value="Aldolase_TIM"/>
</dbReference>
<comment type="catalytic activity">
    <reaction evidence="9">
        <text>3 propionate 3-nitronate + 3 O2 + H2O = 3 3-oxopropanoate + 2 nitrate + nitrite + H2O2 + 3 H(+)</text>
        <dbReference type="Rhea" id="RHEA:57332"/>
        <dbReference type="ChEBI" id="CHEBI:15377"/>
        <dbReference type="ChEBI" id="CHEBI:15378"/>
        <dbReference type="ChEBI" id="CHEBI:15379"/>
        <dbReference type="ChEBI" id="CHEBI:16240"/>
        <dbReference type="ChEBI" id="CHEBI:16301"/>
        <dbReference type="ChEBI" id="CHEBI:17632"/>
        <dbReference type="ChEBI" id="CHEBI:33190"/>
        <dbReference type="ChEBI" id="CHEBI:136067"/>
    </reaction>
</comment>
<keyword evidence="5" id="KW-0288">FMN</keyword>
<dbReference type="GO" id="GO:0009636">
    <property type="term" value="P:response to toxic substance"/>
    <property type="evidence" value="ECO:0007669"/>
    <property type="project" value="UniProtKB-KW"/>
</dbReference>
<accession>A0A1G8M2C6</accession>
<keyword evidence="6" id="KW-0560">Oxidoreductase</keyword>
<proteinExistence type="inferred from homology"/>
<comment type="similarity">
    <text evidence="2">Belongs to the nitronate monooxygenase family. NMO class I subfamily.</text>
</comment>
<evidence type="ECO:0000256" key="4">
    <source>
        <dbReference type="ARBA" id="ARBA00022630"/>
    </source>
</evidence>